<keyword evidence="6 7" id="KW-0472">Membrane</keyword>
<dbReference type="Proteomes" id="UP001157034">
    <property type="component" value="Unassembled WGS sequence"/>
</dbReference>
<evidence type="ECO:0000313" key="9">
    <source>
        <dbReference type="EMBL" id="GMA96187.1"/>
    </source>
</evidence>
<feature type="transmembrane region" description="Helical" evidence="7">
    <location>
        <begin position="404"/>
        <end position="425"/>
    </location>
</feature>
<accession>A0ABQ6K893</accession>
<dbReference type="InterPro" id="IPR011701">
    <property type="entry name" value="MFS"/>
</dbReference>
<keyword evidence="5 7" id="KW-1133">Transmembrane helix</keyword>
<evidence type="ECO:0000256" key="1">
    <source>
        <dbReference type="ARBA" id="ARBA00004651"/>
    </source>
</evidence>
<feature type="transmembrane region" description="Helical" evidence="7">
    <location>
        <begin position="135"/>
        <end position="156"/>
    </location>
</feature>
<dbReference type="Gene3D" id="1.20.1250.20">
    <property type="entry name" value="MFS general substrate transporter like domains"/>
    <property type="match status" value="1"/>
</dbReference>
<comment type="caution">
    <text evidence="9">The sequence shown here is derived from an EMBL/GenBank/DDBJ whole genome shotgun (WGS) entry which is preliminary data.</text>
</comment>
<protein>
    <recommendedName>
        <fullName evidence="8">Major facilitator superfamily (MFS) profile domain-containing protein</fullName>
    </recommendedName>
</protein>
<dbReference type="PANTHER" id="PTHR23501:SF197">
    <property type="entry name" value="COMD"/>
    <property type="match status" value="1"/>
</dbReference>
<evidence type="ECO:0000256" key="2">
    <source>
        <dbReference type="ARBA" id="ARBA00022448"/>
    </source>
</evidence>
<feature type="transmembrane region" description="Helical" evidence="7">
    <location>
        <begin position="361"/>
        <end position="384"/>
    </location>
</feature>
<dbReference type="InterPro" id="IPR020846">
    <property type="entry name" value="MFS_dom"/>
</dbReference>
<evidence type="ECO:0000256" key="3">
    <source>
        <dbReference type="ARBA" id="ARBA00022475"/>
    </source>
</evidence>
<dbReference type="CDD" id="cd17502">
    <property type="entry name" value="MFS_Azr1_MDR_like"/>
    <property type="match status" value="1"/>
</dbReference>
<feature type="transmembrane region" description="Helical" evidence="7">
    <location>
        <begin position="336"/>
        <end position="355"/>
    </location>
</feature>
<proteinExistence type="predicted"/>
<feature type="transmembrane region" description="Helical" evidence="7">
    <location>
        <begin position="201"/>
        <end position="220"/>
    </location>
</feature>
<evidence type="ECO:0000256" key="4">
    <source>
        <dbReference type="ARBA" id="ARBA00022692"/>
    </source>
</evidence>
<feature type="transmembrane region" description="Helical" evidence="7">
    <location>
        <begin position="168"/>
        <end position="189"/>
    </location>
</feature>
<dbReference type="Pfam" id="PF07690">
    <property type="entry name" value="MFS_1"/>
    <property type="match status" value="1"/>
</dbReference>
<dbReference type="NCBIfam" id="TIGR00711">
    <property type="entry name" value="efflux_EmrB"/>
    <property type="match status" value="1"/>
</dbReference>
<feature type="domain" description="Major facilitator superfamily (MFS) profile" evidence="8">
    <location>
        <begin position="9"/>
        <end position="452"/>
    </location>
</feature>
<evidence type="ECO:0000259" key="8">
    <source>
        <dbReference type="PROSITE" id="PS50850"/>
    </source>
</evidence>
<dbReference type="EMBL" id="BSVB01000001">
    <property type="protein sequence ID" value="GMA96187.1"/>
    <property type="molecule type" value="Genomic_DNA"/>
</dbReference>
<sequence length="669" mass="70983">MSHRQILLVIYGLMAGMFLSSLDQTVVGTAIRTIGDDLHGLDQQAWVTTAYLITSTISVPIYGKLSDIFGRRPLFIFGIAVFLLGSLASSFSTSMFMLAGFRAIQGIGAGALMSLPLAIMGDILAPRERAKYQGYFFAVFGVSSVVGPLVGGLFAGADSILFISGWRWVFLINVPIGIIALLMVIAFLHLPKFAHHRAPRIDWWGATTVIIALVPLLLVAEKGQDWGWTSPGSIACYIVGGVGVLAFVIVERLMKEDAIIPLRLFRSRVFSMATILGVLVGFGMFGAMLTIPLYLQIVTGLTPTESGFAMIPMVVGLMIASIGSGQILARTGHYRIFPITGTFVTALGFFLLTFISIDKPLWFLMLAMFCIGLGLGQLMQTLTLASQMSVAPHQMGVATSAATFFRQIGGTLGVAILISVLFTTLPLNFTHTLENKATLTTTLDAALNPAVAGAKKNAKVMSQLWNPIVDPIKSKVQEQLDSATTAAQKGADAAVTQQVTAAVQAQVAAGAIPAAAAPAIVAQNVEAAKPAAEQQALEAVASKAHASLHDGRVAVDWSNAGQRTHWVNQLAPAIQKKVKNATKSSSGSGASGSDTSFVNGADKRLTTPFLTGFNNAVVTVYWIALADIVVAFLLSLFFKVPPLRKVSALQERADANGMSETGTIQTQPV</sequence>
<feature type="transmembrane region" description="Helical" evidence="7">
    <location>
        <begin position="270"/>
        <end position="295"/>
    </location>
</feature>
<keyword evidence="2" id="KW-0813">Transport</keyword>
<reference evidence="10" key="1">
    <citation type="journal article" date="2019" name="Int. J. Syst. Evol. Microbiol.">
        <title>The Global Catalogue of Microorganisms (GCM) 10K type strain sequencing project: providing services to taxonomists for standard genome sequencing and annotation.</title>
        <authorList>
            <consortium name="The Broad Institute Genomics Platform"/>
            <consortium name="The Broad Institute Genome Sequencing Center for Infectious Disease"/>
            <person name="Wu L."/>
            <person name="Ma J."/>
        </authorList>
    </citation>
    <scope>NUCLEOTIDE SEQUENCE [LARGE SCALE GENOMIC DNA]</scope>
    <source>
        <strain evidence="10">NBRC 108894</strain>
    </source>
</reference>
<dbReference type="PROSITE" id="PS50850">
    <property type="entry name" value="MFS"/>
    <property type="match status" value="1"/>
</dbReference>
<feature type="transmembrane region" description="Helical" evidence="7">
    <location>
        <begin position="103"/>
        <end position="123"/>
    </location>
</feature>
<evidence type="ECO:0000256" key="5">
    <source>
        <dbReference type="ARBA" id="ARBA00022989"/>
    </source>
</evidence>
<evidence type="ECO:0000313" key="10">
    <source>
        <dbReference type="Proteomes" id="UP001157034"/>
    </source>
</evidence>
<evidence type="ECO:0000256" key="7">
    <source>
        <dbReference type="SAM" id="Phobius"/>
    </source>
</evidence>
<feature type="transmembrane region" description="Helical" evidence="7">
    <location>
        <begin position="232"/>
        <end position="250"/>
    </location>
</feature>
<keyword evidence="3" id="KW-1003">Cell membrane</keyword>
<keyword evidence="10" id="KW-1185">Reference proteome</keyword>
<name>A0ABQ6K893_9MICO</name>
<comment type="subcellular location">
    <subcellularLocation>
        <location evidence="1">Cell membrane</location>
        <topology evidence="1">Multi-pass membrane protein</topology>
    </subcellularLocation>
</comment>
<organism evidence="9 10">
    <name type="scientific">Pseudolysinimonas kribbensis</name>
    <dbReference type="NCBI Taxonomy" id="433641"/>
    <lineage>
        <taxon>Bacteria</taxon>
        <taxon>Bacillati</taxon>
        <taxon>Actinomycetota</taxon>
        <taxon>Actinomycetes</taxon>
        <taxon>Micrococcales</taxon>
        <taxon>Microbacteriaceae</taxon>
        <taxon>Pseudolysinimonas</taxon>
    </lineage>
</organism>
<feature type="transmembrane region" description="Helical" evidence="7">
    <location>
        <begin position="44"/>
        <end position="62"/>
    </location>
</feature>
<feature type="transmembrane region" description="Helical" evidence="7">
    <location>
        <begin position="620"/>
        <end position="638"/>
    </location>
</feature>
<dbReference type="InterPro" id="IPR004638">
    <property type="entry name" value="EmrB-like"/>
</dbReference>
<feature type="transmembrane region" description="Helical" evidence="7">
    <location>
        <begin position="307"/>
        <end position="329"/>
    </location>
</feature>
<keyword evidence="4 7" id="KW-0812">Transmembrane</keyword>
<dbReference type="InterPro" id="IPR036259">
    <property type="entry name" value="MFS_trans_sf"/>
</dbReference>
<gene>
    <name evidence="9" type="ORF">GCM10025881_30110</name>
</gene>
<dbReference type="PANTHER" id="PTHR23501">
    <property type="entry name" value="MAJOR FACILITATOR SUPERFAMILY"/>
    <property type="match status" value="1"/>
</dbReference>
<evidence type="ECO:0000256" key="6">
    <source>
        <dbReference type="ARBA" id="ARBA00023136"/>
    </source>
</evidence>
<dbReference type="Gene3D" id="1.20.1720.10">
    <property type="entry name" value="Multidrug resistance protein D"/>
    <property type="match status" value="1"/>
</dbReference>
<feature type="transmembrane region" description="Helical" evidence="7">
    <location>
        <begin position="74"/>
        <end position="97"/>
    </location>
</feature>
<dbReference type="RefSeq" id="WP_284254814.1">
    <property type="nucleotide sequence ID" value="NZ_BAAAQO010000004.1"/>
</dbReference>
<dbReference type="SUPFAM" id="SSF103473">
    <property type="entry name" value="MFS general substrate transporter"/>
    <property type="match status" value="1"/>
</dbReference>